<dbReference type="SMART" id="SM00825">
    <property type="entry name" value="PKS_KS"/>
    <property type="match status" value="1"/>
</dbReference>
<dbReference type="SMART" id="SM00827">
    <property type="entry name" value="PKS_AT"/>
    <property type="match status" value="1"/>
</dbReference>
<dbReference type="GO" id="GO:0031177">
    <property type="term" value="F:phosphopantetheine binding"/>
    <property type="evidence" value="ECO:0007669"/>
    <property type="project" value="InterPro"/>
</dbReference>
<dbReference type="InterPro" id="IPR049900">
    <property type="entry name" value="PKS_mFAS_DH"/>
</dbReference>
<accession>A0A0N0NI03</accession>
<evidence type="ECO:0000256" key="7">
    <source>
        <dbReference type="PROSITE-ProRule" id="PRU01363"/>
    </source>
</evidence>
<dbReference type="SUPFAM" id="SSF53901">
    <property type="entry name" value="Thiolase-like"/>
    <property type="match status" value="1"/>
</dbReference>
<dbReference type="Pfam" id="PF08242">
    <property type="entry name" value="Methyltransf_12"/>
    <property type="match status" value="1"/>
</dbReference>
<dbReference type="Pfam" id="PF08659">
    <property type="entry name" value="KR"/>
    <property type="match status" value="1"/>
</dbReference>
<dbReference type="CDD" id="cd05195">
    <property type="entry name" value="enoyl_red"/>
    <property type="match status" value="1"/>
</dbReference>
<feature type="region of interest" description="Disordered" evidence="8">
    <location>
        <begin position="51"/>
        <end position="76"/>
    </location>
</feature>
<dbReference type="InterPro" id="IPR016035">
    <property type="entry name" value="Acyl_Trfase/lysoPLipase"/>
</dbReference>
<dbReference type="Pfam" id="PF02801">
    <property type="entry name" value="Ketoacyl-synt_C"/>
    <property type="match status" value="1"/>
</dbReference>
<keyword evidence="4" id="KW-0521">NADP</keyword>
<dbReference type="InterPro" id="IPR042104">
    <property type="entry name" value="PKS_dehydratase_sf"/>
</dbReference>
<keyword evidence="2" id="KW-0597">Phosphoprotein</keyword>
<dbReference type="SMART" id="SM00822">
    <property type="entry name" value="PKS_KR"/>
    <property type="match status" value="1"/>
</dbReference>
<dbReference type="InterPro" id="IPR013217">
    <property type="entry name" value="Methyltransf_12"/>
</dbReference>
<dbReference type="Proteomes" id="UP000038010">
    <property type="component" value="Unassembled WGS sequence"/>
</dbReference>
<dbReference type="Gene3D" id="3.40.366.10">
    <property type="entry name" value="Malonyl-Coenzyme A Acyl Carrier Protein, domain 2"/>
    <property type="match status" value="1"/>
</dbReference>
<dbReference type="Pfam" id="PF00698">
    <property type="entry name" value="Acyl_transf_1"/>
    <property type="match status" value="1"/>
</dbReference>
<dbReference type="InterPro" id="IPR032821">
    <property type="entry name" value="PKS_assoc"/>
</dbReference>
<evidence type="ECO:0000313" key="12">
    <source>
        <dbReference type="EMBL" id="KPI35158.1"/>
    </source>
</evidence>
<dbReference type="InterPro" id="IPR020843">
    <property type="entry name" value="ER"/>
</dbReference>
<dbReference type="Gene3D" id="3.40.50.150">
    <property type="entry name" value="Vaccinia Virus protein VP39"/>
    <property type="match status" value="1"/>
</dbReference>
<dbReference type="Pfam" id="PF14765">
    <property type="entry name" value="PS-DH"/>
    <property type="match status" value="1"/>
</dbReference>
<dbReference type="InterPro" id="IPR049552">
    <property type="entry name" value="PKS_DH_N"/>
</dbReference>
<dbReference type="GO" id="GO:0004312">
    <property type="term" value="F:fatty acid synthase activity"/>
    <property type="evidence" value="ECO:0007669"/>
    <property type="project" value="TreeGrafter"/>
</dbReference>
<dbReference type="InterPro" id="IPR016036">
    <property type="entry name" value="Malonyl_transacylase_ACP-bd"/>
</dbReference>
<dbReference type="GO" id="GO:0044550">
    <property type="term" value="P:secondary metabolite biosynthetic process"/>
    <property type="evidence" value="ECO:0007669"/>
    <property type="project" value="TreeGrafter"/>
</dbReference>
<dbReference type="Gene3D" id="3.40.50.720">
    <property type="entry name" value="NAD(P)-binding Rossmann-like Domain"/>
    <property type="match status" value="2"/>
</dbReference>
<dbReference type="InterPro" id="IPR009081">
    <property type="entry name" value="PP-bd_ACP"/>
</dbReference>
<evidence type="ECO:0000256" key="2">
    <source>
        <dbReference type="ARBA" id="ARBA00022553"/>
    </source>
</evidence>
<evidence type="ECO:0000256" key="8">
    <source>
        <dbReference type="SAM" id="MobiDB-lite"/>
    </source>
</evidence>
<keyword evidence="1" id="KW-0596">Phosphopantetheine</keyword>
<dbReference type="Pfam" id="PF08240">
    <property type="entry name" value="ADH_N"/>
    <property type="match status" value="1"/>
</dbReference>
<feature type="region of interest" description="N-terminal hotdog fold" evidence="7">
    <location>
        <begin position="859"/>
        <end position="989"/>
    </location>
</feature>
<dbReference type="InterPro" id="IPR001227">
    <property type="entry name" value="Ac_transferase_dom_sf"/>
</dbReference>
<dbReference type="RefSeq" id="XP_017995121.1">
    <property type="nucleotide sequence ID" value="XM_018138918.1"/>
</dbReference>
<feature type="active site" description="Proton acceptor; for dehydratase activity" evidence="7">
    <location>
        <position position="891"/>
    </location>
</feature>
<dbReference type="Pfam" id="PF13602">
    <property type="entry name" value="ADH_zinc_N_2"/>
    <property type="match status" value="1"/>
</dbReference>
<dbReference type="InterPro" id="IPR036736">
    <property type="entry name" value="ACP-like_sf"/>
</dbReference>
<dbReference type="Pfam" id="PF00109">
    <property type="entry name" value="ketoacyl-synt"/>
    <property type="match status" value="1"/>
</dbReference>
<keyword evidence="5" id="KW-0511">Multifunctional enzyme</keyword>
<dbReference type="InterPro" id="IPR020806">
    <property type="entry name" value="PKS_PP-bd"/>
</dbReference>
<dbReference type="InterPro" id="IPR020841">
    <property type="entry name" value="PKS_Beta-ketoAc_synthase_dom"/>
</dbReference>
<dbReference type="EMBL" id="LFJN01000043">
    <property type="protein sequence ID" value="KPI35158.1"/>
    <property type="molecule type" value="Genomic_DNA"/>
</dbReference>
<dbReference type="Pfam" id="PF16197">
    <property type="entry name" value="KAsynt_C_assoc"/>
    <property type="match status" value="1"/>
</dbReference>
<dbReference type="InterPro" id="IPR036291">
    <property type="entry name" value="NAD(P)-bd_dom_sf"/>
</dbReference>
<dbReference type="SUPFAM" id="SSF53335">
    <property type="entry name" value="S-adenosyl-L-methionine-dependent methyltransferases"/>
    <property type="match status" value="1"/>
</dbReference>
<keyword evidence="6" id="KW-0012">Acyltransferase</keyword>
<dbReference type="SMART" id="SM00823">
    <property type="entry name" value="PKS_PP"/>
    <property type="match status" value="1"/>
</dbReference>
<evidence type="ECO:0000259" key="9">
    <source>
        <dbReference type="PROSITE" id="PS50075"/>
    </source>
</evidence>
<organism evidence="12 13">
    <name type="scientific">Cyphellophora attinorum</name>
    <dbReference type="NCBI Taxonomy" id="1664694"/>
    <lineage>
        <taxon>Eukaryota</taxon>
        <taxon>Fungi</taxon>
        <taxon>Dikarya</taxon>
        <taxon>Ascomycota</taxon>
        <taxon>Pezizomycotina</taxon>
        <taxon>Eurotiomycetes</taxon>
        <taxon>Chaetothyriomycetidae</taxon>
        <taxon>Chaetothyriales</taxon>
        <taxon>Cyphellophoraceae</taxon>
        <taxon>Cyphellophora</taxon>
    </lineage>
</organism>
<gene>
    <name evidence="12" type="ORF">AB675_10165</name>
</gene>
<proteinExistence type="predicted"/>
<feature type="domain" description="PKS/mFAS DH" evidence="11">
    <location>
        <begin position="859"/>
        <end position="1157"/>
    </location>
</feature>
<comment type="caution">
    <text evidence="12">The sequence shown here is derived from an EMBL/GenBank/DDBJ whole genome shotgun (WGS) entry which is preliminary data.</text>
</comment>
<dbReference type="GeneID" id="28730798"/>
<dbReference type="SUPFAM" id="SSF51735">
    <property type="entry name" value="NAD(P)-binding Rossmann-fold domains"/>
    <property type="match status" value="2"/>
</dbReference>
<dbReference type="SMART" id="SM00829">
    <property type="entry name" value="PKS_ER"/>
    <property type="match status" value="1"/>
</dbReference>
<dbReference type="PROSITE" id="PS50075">
    <property type="entry name" value="CARRIER"/>
    <property type="match status" value="1"/>
</dbReference>
<dbReference type="GO" id="GO:0006633">
    <property type="term" value="P:fatty acid biosynthetic process"/>
    <property type="evidence" value="ECO:0007669"/>
    <property type="project" value="TreeGrafter"/>
</dbReference>
<dbReference type="CDD" id="cd00833">
    <property type="entry name" value="PKS"/>
    <property type="match status" value="1"/>
</dbReference>
<reference evidence="12 13" key="1">
    <citation type="submission" date="2015-06" db="EMBL/GenBank/DDBJ databases">
        <title>Draft genome of the ant-associated black yeast Phialophora attae CBS 131958.</title>
        <authorList>
            <person name="Moreno L.F."/>
            <person name="Stielow B.J."/>
            <person name="de Hoog S."/>
            <person name="Vicente V.A."/>
            <person name="Weiss V.A."/>
            <person name="de Vries M."/>
            <person name="Cruz L.M."/>
            <person name="Souza E.M."/>
        </authorList>
    </citation>
    <scope>NUCLEOTIDE SEQUENCE [LARGE SCALE GENOMIC DNA]</scope>
    <source>
        <strain evidence="12 13">CBS 131958</strain>
    </source>
</reference>
<evidence type="ECO:0000256" key="4">
    <source>
        <dbReference type="ARBA" id="ARBA00022857"/>
    </source>
</evidence>
<dbReference type="InterPro" id="IPR013154">
    <property type="entry name" value="ADH-like_N"/>
</dbReference>
<evidence type="ECO:0000256" key="1">
    <source>
        <dbReference type="ARBA" id="ARBA00022450"/>
    </source>
</evidence>
<evidence type="ECO:0000256" key="5">
    <source>
        <dbReference type="ARBA" id="ARBA00023268"/>
    </source>
</evidence>
<feature type="region of interest" description="C-terminal hotdog fold" evidence="7">
    <location>
        <begin position="999"/>
        <end position="1157"/>
    </location>
</feature>
<dbReference type="InterPro" id="IPR013968">
    <property type="entry name" value="PKS_KR"/>
</dbReference>
<evidence type="ECO:0000256" key="6">
    <source>
        <dbReference type="ARBA" id="ARBA00023315"/>
    </source>
</evidence>
<feature type="region of interest" description="Disordered" evidence="8">
    <location>
        <begin position="2333"/>
        <end position="2353"/>
    </location>
</feature>
<dbReference type="Gene3D" id="3.90.180.10">
    <property type="entry name" value="Medium-chain alcohol dehydrogenases, catalytic domain"/>
    <property type="match status" value="1"/>
</dbReference>
<dbReference type="InterPro" id="IPR020807">
    <property type="entry name" value="PKS_DH"/>
</dbReference>
<feature type="active site" description="Proton donor; for dehydratase activity" evidence="7">
    <location>
        <position position="1064"/>
    </location>
</feature>
<sequence>MPSAKDTSAGDSRPQPSFYEPLAIVGLACRLPGNINSPSQFWELLKQGKDARGPIPESRYASASFDDHRRRTTGPATTPEGYFLGHDLEHFDAECFSMNRTEAAHLDPVQRQLLEITQECLDSADVSDSSGRKIGCFVGTFGEDWQDLRRKDTLDHGPYRMIGSSDFAASNRISFEYDFRGPSVTYRTACSASMVALHSACQALQMQDCDAALVAAANLIFSPTNTSGLADLGALAPDGSSKTFDASASGYARAEAVSALYVKRLDDAMRDGDHIRAVIRATASNSDGRSSAFANPNPDAHVELMRSAYAASGLAPQDTAFVEMHGTGTAVGDPLEAEAVARVFGGSQTYIGSVKPNVGHAEGASGLTSIFKAVLALEHGVIPPNIKFNLPNPKIRFGEAGLIVPVAPTPWPAHKARRVSVNSFGLGGSNAHAIIESWSSNSNGALNTAEPSTGSHLIAFSAFRDESLKQMIDQTREYVSKNADSDVNVAYTMNTRRQHRRKRGFTICRDGQLIHTHMAPETLTNPRVVFVFTGQGALSLGAGAQLAERYPSFDADLVSMDRTLQATSEPPSWCLRKMVRDRSGHVAKITGVISQPLCIAVQIALVNLLESWGTRPDAVVGHSSGEIVAAYASGALNMKEAILMAFWRGQSLPVRQSDGSMAAVEMSEEDVQPYLSERVCVACVNSPSNVTLSGDKTALAKLVAKLKQEKPTLFARTLPVDHAYHSHHMEAAAEVYAKKLGSEIRPKKRSVPFYSTVHGRLLRPEEHLDATYWTKNVVQAVLFAPAVAPILKDQTRPTVFIEIGPHRTLFSLGMPVDLETLTPHGRHLHDLPSYPWHRERLWNESRISRQWRMRPFPRHELLGVPILENNELEPTWRNVLRVNEVPWIADHQIDANIVFPGAGYIAMVGECMRQLAGGNSDAYTVKDVSIKNALVVHENQSAELITSLKPFSWSKNQPSSGWEFCISSYQNSRWTLHCTGTVREGFVEKRGSVHSQRYTRVVDEQRLYRTMAKSGLKYGPCFATLRNISADVHGKRAAASIATAISSSDPGSAQPYAVHPTSIDAMFQALMVADVKGHPRDLSGICVPVAIAEMSVRRNGGKSSTLHLNADVEAQRSEWQGLHGSFDAFNGASDGAPVVAVQARGVQLAQVGEPAASSRFESNYSSAELAYRPCLSLMKAEQRASLLRPEADIAALQDELEQLTLDIIRQRATLLRNIKGKTPSLERYRQWILSVADFDNQDDEAGWVTVQDSLDTSAVSPPACQRDHSHSAATLISRVGKNLIDIIEGRSSLLEHVLDETLLAMYYQWGERFDYSRFIQLFAHENPGCRILEIGAGTGGTAAKVLSHLYAASPSNHPLCSEYAYTDVSEGFLTTAKERFAEHAFMTYRTFDISQDPASQGIKLADFDLVIAANVVHATAFLQGSLANIRKVMKPGATLLLQELCSQKNSTSFIMGGFAGWWLGAEVGDAERMTKPYVSPERWDQELRAAGFGNGAESVVFDSKSEEAQLCAMISSRFLGHQQAESRLLASLVVAPDHNDELIQNVSEALQQSGFSVAVSALGSVPTGDYVVSLLDMAPQRSVDSAPWAVSESKSAEVDSFRQRKALIVGLRERQRMVWITPGSRSTKWDPRHSMVLGLARTLRLERDMDFSILEVNDDEVAELSKCLPGFLQGQRRRQDRGDKFLDETSRDYEYRLENGHIHVGRYQWHSIEEALASAASLPSNDEENVNRLAIRQPGVLQSLEWQNQKLLSHIGPDEVKVKVAAVGVNFRDVLTAMGVISSPSLGIEAAGIVTATGANVVDLSIGDHVAVLTEGAFATSLIVSRLRCAKLPEYIAFEQAASIYSVFCTNMLALHYVAKIDRGMTIMIHSACGGIGLSAIRLCQNAGVEIFATVGSAEKAEYLQTRFDIPADHIFGSRSTSFKDDLLRATNGRGVDVVLNSLSGELLDASWDCLAEFGLMLELGKRDMQDGGALRMANFSQNRGYRGVDLAHVVAERPELCASLMKDVTKILNMGLIEPLAPIKTYEAAEIEQCFRYFQKGEHMGKVVVTMPTNVNEASIVQPTRSPGVSFSADAGYLLVGGLGGLGQAVAVWMAEHGARHFVFISRTGRSTATDAFFEELSAMGCAFDIVKGSVVDPEVVSNVVRMSRKPISGILQMAMELQDVTFANMSEQEWLAATEPKVTGTMNLHKACLTLPTPLDFFVMFASQNGLHGWHGQSNYAAANTFLDAFAQYRRNQGLAASVIDIGPVEDIGFVSGRKDVQSKMAPLFRFTPEHEFLAALELAIIQSTPTSTSAQVIPGFHPRSVGGAGRAPWSGDARFSAYQNLEDIERRRQETRSPGQAHSTSRSSSTRMAALSKLLAAPLIGTMSRQEAFDVVAQAILERLCITTGMDLEPLLSRDSTSIGLVKIQDVGMDSLIAIDFQSWWRQVFRAKISVLEIMDLGTIGRLTERALDLVEAAEGGSQAL</sequence>
<dbReference type="PROSITE" id="PS52019">
    <property type="entry name" value="PKS_MFAS_DH"/>
    <property type="match status" value="1"/>
</dbReference>
<feature type="domain" description="Ketosynthase family 3 (KS3)" evidence="10">
    <location>
        <begin position="19"/>
        <end position="437"/>
    </location>
</feature>
<evidence type="ECO:0000313" key="13">
    <source>
        <dbReference type="Proteomes" id="UP000038010"/>
    </source>
</evidence>
<dbReference type="InterPro" id="IPR014043">
    <property type="entry name" value="Acyl_transferase_dom"/>
</dbReference>
<dbReference type="SUPFAM" id="SSF55048">
    <property type="entry name" value="Probable ACP-binding domain of malonyl-CoA ACP transacylase"/>
    <property type="match status" value="1"/>
</dbReference>
<dbReference type="InterPro" id="IPR057326">
    <property type="entry name" value="KR_dom"/>
</dbReference>
<evidence type="ECO:0000259" key="10">
    <source>
        <dbReference type="PROSITE" id="PS52004"/>
    </source>
</evidence>
<dbReference type="PANTHER" id="PTHR43775:SF37">
    <property type="entry name" value="SI:DKEY-61P9.11"/>
    <property type="match status" value="1"/>
</dbReference>
<dbReference type="GO" id="GO:0016491">
    <property type="term" value="F:oxidoreductase activity"/>
    <property type="evidence" value="ECO:0007669"/>
    <property type="project" value="InterPro"/>
</dbReference>
<keyword evidence="13" id="KW-1185">Reference proteome</keyword>
<dbReference type="PROSITE" id="PS52004">
    <property type="entry name" value="KS3_2"/>
    <property type="match status" value="1"/>
</dbReference>
<dbReference type="SUPFAM" id="SSF52151">
    <property type="entry name" value="FabD/lysophospholipase-like"/>
    <property type="match status" value="1"/>
</dbReference>
<dbReference type="InterPro" id="IPR049551">
    <property type="entry name" value="PKS_DH_C"/>
</dbReference>
<protein>
    <submittedName>
        <fullName evidence="12">Lovastatin diketide synthase LovF</fullName>
    </submittedName>
</protein>
<dbReference type="InterPro" id="IPR029063">
    <property type="entry name" value="SAM-dependent_MTases_sf"/>
</dbReference>
<dbReference type="InterPro" id="IPR016039">
    <property type="entry name" value="Thiolase-like"/>
</dbReference>
<dbReference type="Gene3D" id="3.40.47.10">
    <property type="match status" value="1"/>
</dbReference>
<dbReference type="CDD" id="cd02440">
    <property type="entry name" value="AdoMet_MTases"/>
    <property type="match status" value="1"/>
</dbReference>
<dbReference type="InterPro" id="IPR014031">
    <property type="entry name" value="Ketoacyl_synth_C"/>
</dbReference>
<dbReference type="Gene3D" id="3.10.129.110">
    <property type="entry name" value="Polyketide synthase dehydratase"/>
    <property type="match status" value="1"/>
</dbReference>
<dbReference type="InterPro" id="IPR011032">
    <property type="entry name" value="GroES-like_sf"/>
</dbReference>
<evidence type="ECO:0000256" key="3">
    <source>
        <dbReference type="ARBA" id="ARBA00022679"/>
    </source>
</evidence>
<keyword evidence="3" id="KW-0808">Transferase</keyword>
<dbReference type="Pfam" id="PF21089">
    <property type="entry name" value="PKS_DH_N"/>
    <property type="match status" value="1"/>
</dbReference>
<dbReference type="OrthoDB" id="329835at2759"/>
<dbReference type="PANTHER" id="PTHR43775">
    <property type="entry name" value="FATTY ACID SYNTHASE"/>
    <property type="match status" value="1"/>
</dbReference>
<name>A0A0N0NI03_9EURO</name>
<dbReference type="SUPFAM" id="SSF47336">
    <property type="entry name" value="ACP-like"/>
    <property type="match status" value="1"/>
</dbReference>
<evidence type="ECO:0000259" key="11">
    <source>
        <dbReference type="PROSITE" id="PS52019"/>
    </source>
</evidence>
<dbReference type="SUPFAM" id="SSF50129">
    <property type="entry name" value="GroES-like"/>
    <property type="match status" value="1"/>
</dbReference>
<dbReference type="SMART" id="SM00826">
    <property type="entry name" value="PKS_DH"/>
    <property type="match status" value="1"/>
</dbReference>
<dbReference type="InterPro" id="IPR050091">
    <property type="entry name" value="PKS_NRPS_Biosynth_Enz"/>
</dbReference>
<feature type="domain" description="Carrier" evidence="9">
    <location>
        <begin position="2377"/>
        <end position="2458"/>
    </location>
</feature>
<dbReference type="STRING" id="1664694.A0A0N0NI03"/>
<dbReference type="VEuPathDB" id="FungiDB:AB675_10165"/>
<dbReference type="InterPro" id="IPR014030">
    <property type="entry name" value="Ketoacyl_synth_N"/>
</dbReference>